<dbReference type="EMBL" id="JBJUIK010000003">
    <property type="protein sequence ID" value="KAL3532283.1"/>
    <property type="molecule type" value="Genomic_DNA"/>
</dbReference>
<gene>
    <name evidence="2" type="ORF">ACH5RR_005804</name>
</gene>
<evidence type="ECO:0000313" key="2">
    <source>
        <dbReference type="EMBL" id="KAL3532283.1"/>
    </source>
</evidence>
<evidence type="ECO:0000313" key="3">
    <source>
        <dbReference type="Proteomes" id="UP001630127"/>
    </source>
</evidence>
<protein>
    <submittedName>
        <fullName evidence="2">Uncharacterized protein</fullName>
    </submittedName>
</protein>
<dbReference type="Proteomes" id="UP001630127">
    <property type="component" value="Unassembled WGS sequence"/>
</dbReference>
<reference evidence="2 3" key="1">
    <citation type="submission" date="2024-11" db="EMBL/GenBank/DDBJ databases">
        <title>A near-complete genome assembly of Cinchona calisaya.</title>
        <authorList>
            <person name="Lian D.C."/>
            <person name="Zhao X.W."/>
            <person name="Wei L."/>
        </authorList>
    </citation>
    <scope>NUCLEOTIDE SEQUENCE [LARGE SCALE GENOMIC DNA]</scope>
    <source>
        <tissue evidence="2">Nenye</tissue>
    </source>
</reference>
<feature type="region of interest" description="Disordered" evidence="1">
    <location>
        <begin position="1"/>
        <end position="53"/>
    </location>
</feature>
<dbReference type="AlphaFoldDB" id="A0ABD3AM73"/>
<sequence length="146" mass="16147">MRDDGKVDKSSSDNRDDEENTKSEKGTNPLGGTNTKNCGKSGTREGNKGNEEEWMQIDENINLAGDDNTRAKRSINSNTKFSAENELINKENADNIVIHKPSKTWKSVVKAIGMRKPLEEVGNNLRIAKKGEARKSRSGITVMRGL</sequence>
<evidence type="ECO:0000256" key="1">
    <source>
        <dbReference type="SAM" id="MobiDB-lite"/>
    </source>
</evidence>
<comment type="caution">
    <text evidence="2">The sequence shown here is derived from an EMBL/GenBank/DDBJ whole genome shotgun (WGS) entry which is preliminary data.</text>
</comment>
<feature type="compositionally biased region" description="Basic and acidic residues" evidence="1">
    <location>
        <begin position="1"/>
        <end position="25"/>
    </location>
</feature>
<accession>A0ABD3AM73</accession>
<organism evidence="2 3">
    <name type="scientific">Cinchona calisaya</name>
    <dbReference type="NCBI Taxonomy" id="153742"/>
    <lineage>
        <taxon>Eukaryota</taxon>
        <taxon>Viridiplantae</taxon>
        <taxon>Streptophyta</taxon>
        <taxon>Embryophyta</taxon>
        <taxon>Tracheophyta</taxon>
        <taxon>Spermatophyta</taxon>
        <taxon>Magnoliopsida</taxon>
        <taxon>eudicotyledons</taxon>
        <taxon>Gunneridae</taxon>
        <taxon>Pentapetalae</taxon>
        <taxon>asterids</taxon>
        <taxon>lamiids</taxon>
        <taxon>Gentianales</taxon>
        <taxon>Rubiaceae</taxon>
        <taxon>Cinchonoideae</taxon>
        <taxon>Cinchoneae</taxon>
        <taxon>Cinchona</taxon>
    </lineage>
</organism>
<keyword evidence="3" id="KW-1185">Reference proteome</keyword>
<feature type="compositionally biased region" description="Basic and acidic residues" evidence="1">
    <location>
        <begin position="42"/>
        <end position="51"/>
    </location>
</feature>
<name>A0ABD3AM73_9GENT</name>
<feature type="compositionally biased region" description="Polar residues" evidence="1">
    <location>
        <begin position="30"/>
        <end position="40"/>
    </location>
</feature>
<proteinExistence type="predicted"/>